<dbReference type="GO" id="GO:0032993">
    <property type="term" value="C:protein-DNA complex"/>
    <property type="evidence" value="ECO:0007669"/>
    <property type="project" value="TreeGrafter"/>
</dbReference>
<reference evidence="11" key="1">
    <citation type="submission" date="2016-10" db="EMBL/GenBank/DDBJ databases">
        <authorList>
            <person name="Varghese N."/>
            <person name="Submissions S."/>
        </authorList>
    </citation>
    <scope>NUCLEOTIDE SEQUENCE [LARGE SCALE GENOMIC DNA]</scope>
    <source>
        <strain evidence="11">EPL6</strain>
    </source>
</reference>
<keyword evidence="2" id="KW-0902">Two-component regulatory system</keyword>
<feature type="domain" description="Response regulatory" evidence="8">
    <location>
        <begin position="18"/>
        <end position="132"/>
    </location>
</feature>
<feature type="DNA-binding region" description="OmpR/PhoB-type" evidence="7">
    <location>
        <begin position="140"/>
        <end position="234"/>
    </location>
</feature>
<evidence type="ECO:0000259" key="8">
    <source>
        <dbReference type="PROSITE" id="PS50110"/>
    </source>
</evidence>
<evidence type="ECO:0000313" key="11">
    <source>
        <dbReference type="Proteomes" id="UP000198552"/>
    </source>
</evidence>
<gene>
    <name evidence="10" type="ORF">SAMN05428957_103358</name>
</gene>
<dbReference type="Gene3D" id="6.10.250.690">
    <property type="match status" value="1"/>
</dbReference>
<keyword evidence="1 6" id="KW-0597">Phosphoprotein</keyword>
<dbReference type="Proteomes" id="UP000198552">
    <property type="component" value="Unassembled WGS sequence"/>
</dbReference>
<keyword evidence="11" id="KW-1185">Reference proteome</keyword>
<protein>
    <submittedName>
        <fullName evidence="10">Two-component system, OmpR family, response regulator</fullName>
    </submittedName>
</protein>
<dbReference type="SUPFAM" id="SSF52172">
    <property type="entry name" value="CheY-like"/>
    <property type="match status" value="1"/>
</dbReference>
<evidence type="ECO:0000256" key="2">
    <source>
        <dbReference type="ARBA" id="ARBA00023012"/>
    </source>
</evidence>
<dbReference type="GO" id="GO:0000156">
    <property type="term" value="F:phosphorelay response regulator activity"/>
    <property type="evidence" value="ECO:0007669"/>
    <property type="project" value="TreeGrafter"/>
</dbReference>
<dbReference type="InterPro" id="IPR001867">
    <property type="entry name" value="OmpR/PhoB-type_DNA-bd"/>
</dbReference>
<dbReference type="GO" id="GO:0005829">
    <property type="term" value="C:cytosol"/>
    <property type="evidence" value="ECO:0007669"/>
    <property type="project" value="TreeGrafter"/>
</dbReference>
<dbReference type="SMART" id="SM00448">
    <property type="entry name" value="REC"/>
    <property type="match status" value="1"/>
</dbReference>
<dbReference type="Gene3D" id="1.10.10.10">
    <property type="entry name" value="Winged helix-like DNA-binding domain superfamily/Winged helix DNA-binding domain"/>
    <property type="match status" value="1"/>
</dbReference>
<name>A0A1G9RM73_9BURK</name>
<evidence type="ECO:0000256" key="5">
    <source>
        <dbReference type="ARBA" id="ARBA00023163"/>
    </source>
</evidence>
<dbReference type="AlphaFoldDB" id="A0A1G9RM73"/>
<dbReference type="CDD" id="cd00383">
    <property type="entry name" value="trans_reg_C"/>
    <property type="match status" value="1"/>
</dbReference>
<dbReference type="Gene3D" id="3.40.50.2300">
    <property type="match status" value="1"/>
</dbReference>
<dbReference type="GO" id="GO:0006355">
    <property type="term" value="P:regulation of DNA-templated transcription"/>
    <property type="evidence" value="ECO:0007669"/>
    <property type="project" value="InterPro"/>
</dbReference>
<dbReference type="Pfam" id="PF00072">
    <property type="entry name" value="Response_reg"/>
    <property type="match status" value="1"/>
</dbReference>
<keyword evidence="4 7" id="KW-0238">DNA-binding</keyword>
<evidence type="ECO:0000256" key="3">
    <source>
        <dbReference type="ARBA" id="ARBA00023015"/>
    </source>
</evidence>
<organism evidence="10 11">
    <name type="scientific">Oryzisolibacter propanilivorax</name>
    <dbReference type="NCBI Taxonomy" id="1527607"/>
    <lineage>
        <taxon>Bacteria</taxon>
        <taxon>Pseudomonadati</taxon>
        <taxon>Pseudomonadota</taxon>
        <taxon>Betaproteobacteria</taxon>
        <taxon>Burkholderiales</taxon>
        <taxon>Comamonadaceae</taxon>
        <taxon>Oryzisolibacter</taxon>
    </lineage>
</organism>
<evidence type="ECO:0000256" key="6">
    <source>
        <dbReference type="PROSITE-ProRule" id="PRU00169"/>
    </source>
</evidence>
<dbReference type="InterPro" id="IPR039420">
    <property type="entry name" value="WalR-like"/>
</dbReference>
<accession>A0A1G9RM73</accession>
<dbReference type="Pfam" id="PF00486">
    <property type="entry name" value="Trans_reg_C"/>
    <property type="match status" value="1"/>
</dbReference>
<dbReference type="PANTHER" id="PTHR48111">
    <property type="entry name" value="REGULATOR OF RPOS"/>
    <property type="match status" value="1"/>
</dbReference>
<evidence type="ECO:0000259" key="9">
    <source>
        <dbReference type="PROSITE" id="PS51755"/>
    </source>
</evidence>
<dbReference type="PANTHER" id="PTHR48111:SF67">
    <property type="entry name" value="TRANSCRIPTIONAL REGULATORY PROTEIN TCTD"/>
    <property type="match status" value="1"/>
</dbReference>
<feature type="domain" description="OmpR/PhoB-type" evidence="9">
    <location>
        <begin position="140"/>
        <end position="234"/>
    </location>
</feature>
<dbReference type="InterPro" id="IPR001789">
    <property type="entry name" value="Sig_transdc_resp-reg_receiver"/>
</dbReference>
<evidence type="ECO:0000256" key="1">
    <source>
        <dbReference type="ARBA" id="ARBA00022553"/>
    </source>
</evidence>
<evidence type="ECO:0000313" key="10">
    <source>
        <dbReference type="EMBL" id="SDM24170.1"/>
    </source>
</evidence>
<keyword evidence="5" id="KW-0804">Transcription</keyword>
<proteinExistence type="predicted"/>
<dbReference type="InterPro" id="IPR011006">
    <property type="entry name" value="CheY-like_superfamily"/>
</dbReference>
<dbReference type="PROSITE" id="PS50110">
    <property type="entry name" value="RESPONSE_REGULATORY"/>
    <property type="match status" value="1"/>
</dbReference>
<evidence type="ECO:0000256" key="7">
    <source>
        <dbReference type="PROSITE-ProRule" id="PRU01091"/>
    </source>
</evidence>
<feature type="modified residue" description="4-aspartylphosphate" evidence="6">
    <location>
        <position position="67"/>
    </location>
</feature>
<dbReference type="SMART" id="SM00862">
    <property type="entry name" value="Trans_reg_C"/>
    <property type="match status" value="1"/>
</dbReference>
<dbReference type="STRING" id="1527607.SAMN05428957_103358"/>
<dbReference type="PROSITE" id="PS51755">
    <property type="entry name" value="OMPR_PHOB"/>
    <property type="match status" value="1"/>
</dbReference>
<dbReference type="InterPro" id="IPR036388">
    <property type="entry name" value="WH-like_DNA-bd_sf"/>
</dbReference>
<dbReference type="EMBL" id="FNHP01000003">
    <property type="protein sequence ID" value="SDM24170.1"/>
    <property type="molecule type" value="Genomic_DNA"/>
</dbReference>
<dbReference type="FunFam" id="3.40.50.2300:FF:000002">
    <property type="entry name" value="DNA-binding response regulator PhoP"/>
    <property type="match status" value="1"/>
</dbReference>
<sequence length="238" mass="26104">MLRPHVLPYLPIDEAVMRLLLVEDDAMIGEAVQELLRLEHHAVDWVRDGLQADAALRAQGYDLVLLDLGLPGRDGLDVLRALRARRDRTPVLIATARDAVAQRVQGLDAGADDYLLKPYDLDELQARIRALARRAGAQADAAYVHGDVQIHPATREASVRGQPVLLSAREWAVLEPLLARPGAVLSRAQLEDKLYGWGEEISSNAVEVYIHGLRKKLGAGCIVTVRGVGYMLPRPQAA</sequence>
<dbReference type="GO" id="GO:0000976">
    <property type="term" value="F:transcription cis-regulatory region binding"/>
    <property type="evidence" value="ECO:0007669"/>
    <property type="project" value="TreeGrafter"/>
</dbReference>
<keyword evidence="3" id="KW-0805">Transcription regulation</keyword>
<evidence type="ECO:0000256" key="4">
    <source>
        <dbReference type="ARBA" id="ARBA00023125"/>
    </source>
</evidence>